<proteinExistence type="predicted"/>
<evidence type="ECO:0000313" key="1">
    <source>
        <dbReference type="EMBL" id="KZP27522.1"/>
    </source>
</evidence>
<sequence length="218" mass="24654">MPHSRLDTTIRELGYITPNLSQLSLSDLSTFKPNGVDAWPSLLVSEFAGITSDFTNIELACLPLTWATLEELGKKRTVTWEEVEKRGRNPYDAGEDLRRLGRILPKLKRLALTGPSDMNYILVAEMVRSRWRDCDKLGGGLERLESVAVNAHTVMKPCTHPRSSKCITRSCHSFEVARALESLRLYRAEGLRLVIAEAECVECLEEDISRKRWPLEGK</sequence>
<name>A0A166QTN0_9AGAM</name>
<accession>A0A166QTN0</accession>
<evidence type="ECO:0000313" key="2">
    <source>
        <dbReference type="Proteomes" id="UP000076532"/>
    </source>
</evidence>
<organism evidence="1 2">
    <name type="scientific">Athelia psychrophila</name>
    <dbReference type="NCBI Taxonomy" id="1759441"/>
    <lineage>
        <taxon>Eukaryota</taxon>
        <taxon>Fungi</taxon>
        <taxon>Dikarya</taxon>
        <taxon>Basidiomycota</taxon>
        <taxon>Agaricomycotina</taxon>
        <taxon>Agaricomycetes</taxon>
        <taxon>Agaricomycetidae</taxon>
        <taxon>Atheliales</taxon>
        <taxon>Atheliaceae</taxon>
        <taxon>Athelia</taxon>
    </lineage>
</organism>
<dbReference type="EMBL" id="KV417508">
    <property type="protein sequence ID" value="KZP27522.1"/>
    <property type="molecule type" value="Genomic_DNA"/>
</dbReference>
<dbReference type="AlphaFoldDB" id="A0A166QTN0"/>
<keyword evidence="2" id="KW-1185">Reference proteome</keyword>
<dbReference type="Proteomes" id="UP000076532">
    <property type="component" value="Unassembled WGS sequence"/>
</dbReference>
<gene>
    <name evidence="1" type="ORF">FIBSPDRAFT_928048</name>
</gene>
<protein>
    <submittedName>
        <fullName evidence="1">Uncharacterized protein</fullName>
    </submittedName>
</protein>
<reference evidence="1 2" key="1">
    <citation type="journal article" date="2016" name="Mol. Biol. Evol.">
        <title>Comparative Genomics of Early-Diverging Mushroom-Forming Fungi Provides Insights into the Origins of Lignocellulose Decay Capabilities.</title>
        <authorList>
            <person name="Nagy L.G."/>
            <person name="Riley R."/>
            <person name="Tritt A."/>
            <person name="Adam C."/>
            <person name="Daum C."/>
            <person name="Floudas D."/>
            <person name="Sun H."/>
            <person name="Yadav J.S."/>
            <person name="Pangilinan J."/>
            <person name="Larsson K.H."/>
            <person name="Matsuura K."/>
            <person name="Barry K."/>
            <person name="Labutti K."/>
            <person name="Kuo R."/>
            <person name="Ohm R.A."/>
            <person name="Bhattacharya S.S."/>
            <person name="Shirouzu T."/>
            <person name="Yoshinaga Y."/>
            <person name="Martin F.M."/>
            <person name="Grigoriev I.V."/>
            <person name="Hibbett D.S."/>
        </authorList>
    </citation>
    <scope>NUCLEOTIDE SEQUENCE [LARGE SCALE GENOMIC DNA]</scope>
    <source>
        <strain evidence="1 2">CBS 109695</strain>
    </source>
</reference>